<feature type="non-terminal residue" evidence="10">
    <location>
        <position position="616"/>
    </location>
</feature>
<gene>
    <name evidence="10" type="ORF">RFULGI_LOCUS10655</name>
</gene>
<name>A0A9N9N776_9GLOM</name>
<keyword evidence="11" id="KW-1185">Reference proteome</keyword>
<evidence type="ECO:0000256" key="4">
    <source>
        <dbReference type="ARBA" id="ARBA00022833"/>
    </source>
</evidence>
<dbReference type="InterPro" id="IPR036910">
    <property type="entry name" value="HMG_box_dom_sf"/>
</dbReference>
<dbReference type="SMART" id="SM00398">
    <property type="entry name" value="HMG"/>
    <property type="match status" value="1"/>
</dbReference>
<dbReference type="InterPro" id="IPR012337">
    <property type="entry name" value="RNaseH-like_sf"/>
</dbReference>
<evidence type="ECO:0000256" key="1">
    <source>
        <dbReference type="ARBA" id="ARBA00004123"/>
    </source>
</evidence>
<dbReference type="PANTHER" id="PTHR46481">
    <property type="entry name" value="ZINC FINGER BED DOMAIN-CONTAINING PROTEIN 4"/>
    <property type="match status" value="1"/>
</dbReference>
<evidence type="ECO:0000256" key="3">
    <source>
        <dbReference type="ARBA" id="ARBA00022771"/>
    </source>
</evidence>
<reference evidence="10" key="1">
    <citation type="submission" date="2021-06" db="EMBL/GenBank/DDBJ databases">
        <authorList>
            <person name="Kallberg Y."/>
            <person name="Tangrot J."/>
            <person name="Rosling A."/>
        </authorList>
    </citation>
    <scope>NUCLEOTIDE SEQUENCE</scope>
    <source>
        <strain evidence="10">IN212</strain>
    </source>
</reference>
<dbReference type="PANTHER" id="PTHR46481:SF10">
    <property type="entry name" value="ZINC FINGER BED DOMAIN-CONTAINING PROTEIN 39"/>
    <property type="match status" value="1"/>
</dbReference>
<dbReference type="AlphaFoldDB" id="A0A9N9N776"/>
<evidence type="ECO:0000256" key="6">
    <source>
        <dbReference type="PROSITE-ProRule" id="PRU00267"/>
    </source>
</evidence>
<comment type="caution">
    <text evidence="10">The sequence shown here is derived from an EMBL/GenBank/DDBJ whole genome shotgun (WGS) entry which is preliminary data.</text>
</comment>
<dbReference type="EMBL" id="CAJVPZ010021532">
    <property type="protein sequence ID" value="CAG8707053.1"/>
    <property type="molecule type" value="Genomic_DNA"/>
</dbReference>
<dbReference type="SUPFAM" id="SSF47095">
    <property type="entry name" value="HMG-box"/>
    <property type="match status" value="1"/>
</dbReference>
<keyword evidence="3" id="KW-0863">Zinc-finger</keyword>
<protein>
    <submittedName>
        <fullName evidence="10">16883_t:CDS:1</fullName>
    </submittedName>
</protein>
<evidence type="ECO:0000256" key="2">
    <source>
        <dbReference type="ARBA" id="ARBA00022723"/>
    </source>
</evidence>
<sequence>LTLDVWSHSYIRITCHWITCDFKLIDVVLDVMNFSEAHAATELSEKFQIPLSKFGLAQEKIVSITNDNDNVKTALLQMQIEIIPCLANTLNISVESGLLYANNILNKSKKLIEILGNETNRQRLRDIQQQIDRGIKQPLDVIEVKKDWNSIYHANRRLIILQPSIRYLFNTLNNNILGISREDEKLKENILSDDEFDICRELDIILNLFYELTEMLKGSNYPALSFVTPAIENLKQHLCIYQPKNDVIRQILDNLKKNFGELRCQILKNLREQFTKLAEPVASDTIDMDSKMLTFFHIFIQETEQTEFDKYLELPQLPNVISKDMIKELAGLNIKIPLFILNTAANTPYNEKSVKKPPNSFMIFRSQICHIVKDKYSHLSNHEVSRLIGCLWSKLSPELREEYQQQAKKIKLDYQKQNKGKYIYKKRSSNEKPKDASKKKRLTQVSNTEEISSPSFTENNGKLLTDKLEKILNFSLDRFISKELSERNMQELSEINNAQKTYSEKSSEINNIQETYSEENNEDALFDYQQGIEQLFDFLSEHNIFGLDISNQYPLTGFDRWQSTEKLENPSELIYEEQSTEELENPSELIYGGRSTVDHSALVGMHSTENIESPLN</sequence>
<evidence type="ECO:0000256" key="5">
    <source>
        <dbReference type="ARBA" id="ARBA00023242"/>
    </source>
</evidence>
<keyword evidence="2" id="KW-0479">Metal-binding</keyword>
<feature type="non-terminal residue" evidence="10">
    <location>
        <position position="1"/>
    </location>
</feature>
<evidence type="ECO:0000313" key="10">
    <source>
        <dbReference type="EMBL" id="CAG8707053.1"/>
    </source>
</evidence>
<dbReference type="InterPro" id="IPR052035">
    <property type="entry name" value="ZnF_BED_domain_contain"/>
</dbReference>
<dbReference type="PROSITE" id="PS50118">
    <property type="entry name" value="HMG_BOX_2"/>
    <property type="match status" value="1"/>
</dbReference>
<proteinExistence type="predicted"/>
<dbReference type="Gene3D" id="1.10.30.10">
    <property type="entry name" value="High mobility group box domain"/>
    <property type="match status" value="1"/>
</dbReference>
<dbReference type="InterPro" id="IPR009071">
    <property type="entry name" value="HMG_box_dom"/>
</dbReference>
<evidence type="ECO:0000313" key="11">
    <source>
        <dbReference type="Proteomes" id="UP000789396"/>
    </source>
</evidence>
<evidence type="ECO:0000256" key="8">
    <source>
        <dbReference type="SAM" id="MobiDB-lite"/>
    </source>
</evidence>
<feature type="coiled-coil region" evidence="7">
    <location>
        <begin position="481"/>
        <end position="522"/>
    </location>
</feature>
<organism evidence="10 11">
    <name type="scientific">Racocetra fulgida</name>
    <dbReference type="NCBI Taxonomy" id="60492"/>
    <lineage>
        <taxon>Eukaryota</taxon>
        <taxon>Fungi</taxon>
        <taxon>Fungi incertae sedis</taxon>
        <taxon>Mucoromycota</taxon>
        <taxon>Glomeromycotina</taxon>
        <taxon>Glomeromycetes</taxon>
        <taxon>Diversisporales</taxon>
        <taxon>Gigasporaceae</taxon>
        <taxon>Racocetra</taxon>
    </lineage>
</organism>
<dbReference type="Proteomes" id="UP000789396">
    <property type="component" value="Unassembled WGS sequence"/>
</dbReference>
<dbReference type="OrthoDB" id="2427106at2759"/>
<dbReference type="GO" id="GO:0005634">
    <property type="term" value="C:nucleus"/>
    <property type="evidence" value="ECO:0007669"/>
    <property type="project" value="UniProtKB-SubCell"/>
</dbReference>
<evidence type="ECO:0000256" key="7">
    <source>
        <dbReference type="SAM" id="Coils"/>
    </source>
</evidence>
<accession>A0A9N9N776</accession>
<keyword evidence="6" id="KW-0238">DNA-binding</keyword>
<keyword evidence="4" id="KW-0862">Zinc</keyword>
<evidence type="ECO:0000259" key="9">
    <source>
        <dbReference type="PROSITE" id="PS50118"/>
    </source>
</evidence>
<dbReference type="CDD" id="cd01389">
    <property type="entry name" value="HMG-box_ROX1-like"/>
    <property type="match status" value="1"/>
</dbReference>
<dbReference type="GO" id="GO:0003677">
    <property type="term" value="F:DNA binding"/>
    <property type="evidence" value="ECO:0007669"/>
    <property type="project" value="UniProtKB-UniRule"/>
</dbReference>
<dbReference type="Pfam" id="PF00505">
    <property type="entry name" value="HMG_box"/>
    <property type="match status" value="1"/>
</dbReference>
<feature type="DNA-binding region" description="HMG box" evidence="6">
    <location>
        <begin position="354"/>
        <end position="422"/>
    </location>
</feature>
<dbReference type="GO" id="GO:0008270">
    <property type="term" value="F:zinc ion binding"/>
    <property type="evidence" value="ECO:0007669"/>
    <property type="project" value="UniProtKB-KW"/>
</dbReference>
<comment type="subcellular location">
    <subcellularLocation>
        <location evidence="1">Nucleus</location>
    </subcellularLocation>
</comment>
<keyword evidence="5 6" id="KW-0539">Nucleus</keyword>
<feature type="compositionally biased region" description="Polar residues" evidence="8">
    <location>
        <begin position="443"/>
        <end position="456"/>
    </location>
</feature>
<dbReference type="SUPFAM" id="SSF53098">
    <property type="entry name" value="Ribonuclease H-like"/>
    <property type="match status" value="1"/>
</dbReference>
<feature type="domain" description="HMG box" evidence="9">
    <location>
        <begin position="354"/>
        <end position="422"/>
    </location>
</feature>
<feature type="region of interest" description="Disordered" evidence="8">
    <location>
        <begin position="422"/>
        <end position="456"/>
    </location>
</feature>
<keyword evidence="7" id="KW-0175">Coiled coil</keyword>